<dbReference type="InterPro" id="IPR003593">
    <property type="entry name" value="AAA+_ATPase"/>
</dbReference>
<dbReference type="AlphaFoldDB" id="A0A3S8ZTG1"/>
<dbReference type="InterPro" id="IPR017871">
    <property type="entry name" value="ABC_transporter-like_CS"/>
</dbReference>
<dbReference type="PANTHER" id="PTHR43166:SF6">
    <property type="entry name" value="PHOSPHONATES IMPORT ATP-BINDING PROTEIN PHNC"/>
    <property type="match status" value="1"/>
</dbReference>
<proteinExistence type="predicted"/>
<evidence type="ECO:0000256" key="2">
    <source>
        <dbReference type="ARBA" id="ARBA00022475"/>
    </source>
</evidence>
<feature type="domain" description="ABC transporter" evidence="7">
    <location>
        <begin position="2"/>
        <end position="245"/>
    </location>
</feature>
<keyword evidence="5" id="KW-1278">Translocase</keyword>
<evidence type="ECO:0000313" key="9">
    <source>
        <dbReference type="Proteomes" id="UP000282438"/>
    </source>
</evidence>
<dbReference type="InterPro" id="IPR003439">
    <property type="entry name" value="ABC_transporter-like_ATP-bd"/>
</dbReference>
<keyword evidence="1" id="KW-0813">Transport</keyword>
<dbReference type="InterPro" id="IPR050086">
    <property type="entry name" value="MetN_ABC_transporter-like"/>
</dbReference>
<evidence type="ECO:0000256" key="1">
    <source>
        <dbReference type="ARBA" id="ARBA00022448"/>
    </source>
</evidence>
<dbReference type="RefSeq" id="WP_125973804.1">
    <property type="nucleotide sequence ID" value="NZ_CP034433.1"/>
</dbReference>
<dbReference type="PROSITE" id="PS50893">
    <property type="entry name" value="ABC_TRANSPORTER_2"/>
    <property type="match status" value="1"/>
</dbReference>
<keyword evidence="4 8" id="KW-0067">ATP-binding</keyword>
<protein>
    <submittedName>
        <fullName evidence="8">ATP-binding cassette domain-containing protein</fullName>
    </submittedName>
</protein>
<dbReference type="Proteomes" id="UP000282438">
    <property type="component" value="Chromosome"/>
</dbReference>
<dbReference type="Pfam" id="PF00005">
    <property type="entry name" value="ABC_tran"/>
    <property type="match status" value="1"/>
</dbReference>
<name>A0A3S8ZTG1_9NEIS</name>
<dbReference type="GO" id="GO:0005524">
    <property type="term" value="F:ATP binding"/>
    <property type="evidence" value="ECO:0007669"/>
    <property type="project" value="UniProtKB-KW"/>
</dbReference>
<gene>
    <name evidence="8" type="ORF">EJO50_10005</name>
</gene>
<dbReference type="KEGG" id="iod:EJO50_10005"/>
<sequence>MFQLQQLSLTLGSHCVLNNITLTATQGEQIALIGPSGAGKSSLLRLLGTHHAPDSGELRLLDQNPWQLDRRPLQQLRSRIGMVYQAPPLPGKSRVLTTIAAGRLGRQSFAQSLLALAYPQDIAGIRAVLEQVQLADKLFVACDTLSGGQLQRVGLARVLYQAPDLILADEPVSALDPVLADKTIDLLTSAAQARRTTLLTSLHSVDLALKFFPRIVGIRQGQIQFDLPSSDVSPALLEALYAGESNEVETQLATSLPRGARC</sequence>
<dbReference type="EMBL" id="CP034433">
    <property type="protein sequence ID" value="AZN36787.1"/>
    <property type="molecule type" value="Genomic_DNA"/>
</dbReference>
<dbReference type="PROSITE" id="PS00211">
    <property type="entry name" value="ABC_TRANSPORTER_1"/>
    <property type="match status" value="1"/>
</dbReference>
<evidence type="ECO:0000256" key="4">
    <source>
        <dbReference type="ARBA" id="ARBA00022840"/>
    </source>
</evidence>
<reference evidence="8 9" key="1">
    <citation type="submission" date="2018-12" db="EMBL/GenBank/DDBJ databases">
        <title>Complete genome sequence of Iodobacter sp. H11R3.</title>
        <authorList>
            <person name="Bae J.-W."/>
        </authorList>
    </citation>
    <scope>NUCLEOTIDE SEQUENCE [LARGE SCALE GENOMIC DNA]</scope>
    <source>
        <strain evidence="8 9">H11R3</strain>
    </source>
</reference>
<dbReference type="Gene3D" id="3.40.50.300">
    <property type="entry name" value="P-loop containing nucleotide triphosphate hydrolases"/>
    <property type="match status" value="1"/>
</dbReference>
<organism evidence="8 9">
    <name type="scientific">Iodobacter ciconiae</name>
    <dbReference type="NCBI Taxonomy" id="2496266"/>
    <lineage>
        <taxon>Bacteria</taxon>
        <taxon>Pseudomonadati</taxon>
        <taxon>Pseudomonadota</taxon>
        <taxon>Betaproteobacteria</taxon>
        <taxon>Neisseriales</taxon>
        <taxon>Chitinibacteraceae</taxon>
        <taxon>Iodobacter</taxon>
    </lineage>
</organism>
<evidence type="ECO:0000256" key="5">
    <source>
        <dbReference type="ARBA" id="ARBA00022967"/>
    </source>
</evidence>
<dbReference type="InterPro" id="IPR027417">
    <property type="entry name" value="P-loop_NTPase"/>
</dbReference>
<evidence type="ECO:0000313" key="8">
    <source>
        <dbReference type="EMBL" id="AZN36787.1"/>
    </source>
</evidence>
<dbReference type="GO" id="GO:0016887">
    <property type="term" value="F:ATP hydrolysis activity"/>
    <property type="evidence" value="ECO:0007669"/>
    <property type="project" value="InterPro"/>
</dbReference>
<evidence type="ECO:0000256" key="6">
    <source>
        <dbReference type="ARBA" id="ARBA00023136"/>
    </source>
</evidence>
<keyword evidence="9" id="KW-1185">Reference proteome</keyword>
<dbReference type="PANTHER" id="PTHR43166">
    <property type="entry name" value="AMINO ACID IMPORT ATP-BINDING PROTEIN"/>
    <property type="match status" value="1"/>
</dbReference>
<dbReference type="SUPFAM" id="SSF52540">
    <property type="entry name" value="P-loop containing nucleoside triphosphate hydrolases"/>
    <property type="match status" value="1"/>
</dbReference>
<keyword evidence="2" id="KW-1003">Cell membrane</keyword>
<evidence type="ECO:0000259" key="7">
    <source>
        <dbReference type="PROSITE" id="PS50893"/>
    </source>
</evidence>
<dbReference type="SMART" id="SM00382">
    <property type="entry name" value="AAA"/>
    <property type="match status" value="1"/>
</dbReference>
<keyword evidence="3" id="KW-0547">Nucleotide-binding</keyword>
<dbReference type="OrthoDB" id="9802264at2"/>
<keyword evidence="6" id="KW-0472">Membrane</keyword>
<accession>A0A3S8ZTG1</accession>
<evidence type="ECO:0000256" key="3">
    <source>
        <dbReference type="ARBA" id="ARBA00022741"/>
    </source>
</evidence>